<dbReference type="Proteomes" id="UP001444661">
    <property type="component" value="Unassembled WGS sequence"/>
</dbReference>
<proteinExistence type="predicted"/>
<feature type="compositionally biased region" description="Basic and acidic residues" evidence="1">
    <location>
        <begin position="151"/>
        <end position="169"/>
    </location>
</feature>
<dbReference type="EMBL" id="JAQQWK010000008">
    <property type="protein sequence ID" value="KAK8036167.1"/>
    <property type="molecule type" value="Genomic_DNA"/>
</dbReference>
<evidence type="ECO:0000313" key="2">
    <source>
        <dbReference type="EMBL" id="KAK8036167.1"/>
    </source>
</evidence>
<name>A0ABR1SPB4_9PEZI</name>
<sequence>MATSEEINPSENVDELGHFLGVLEFNDRISYFEDSNLRGGARQQQVVVESRLRVLNKVIKELKRAKEIRDLIGKERNESHLVKRLVESRSAWEKSDEYQAGIKGGLVNSWSKRGKHNTNPDVEELVQVRTRLQTAIQGRPTPNPGVTPPERSSERSSGRSSGRSRELPRWIRRRSSATRLSQAQNSQTHLPTMNENEATETTEINYDADEDFNAYLIQYKKSDNNVEPSQVESLKSTSFPDQRLPIRQLLGEIKVERPNESDRTGTVDHAKKADLFPAHNLLKGLDHANKIRYFHFPANNMVVSK</sequence>
<comment type="caution">
    <text evidence="2">The sequence shown here is derived from an EMBL/GenBank/DDBJ whole genome shotgun (WGS) entry which is preliminary data.</text>
</comment>
<protein>
    <submittedName>
        <fullName evidence="2">Uncharacterized protein</fullName>
    </submittedName>
</protein>
<evidence type="ECO:0000313" key="3">
    <source>
        <dbReference type="Proteomes" id="UP001444661"/>
    </source>
</evidence>
<reference evidence="2 3" key="1">
    <citation type="submission" date="2023-01" db="EMBL/GenBank/DDBJ databases">
        <title>Analysis of 21 Apiospora genomes using comparative genomics revels a genus with tremendous synthesis potential of carbohydrate active enzymes and secondary metabolites.</title>
        <authorList>
            <person name="Sorensen T."/>
        </authorList>
    </citation>
    <scope>NUCLEOTIDE SEQUENCE [LARGE SCALE GENOMIC DNA]</scope>
    <source>
        <strain evidence="2 3">CBS 33761</strain>
    </source>
</reference>
<accession>A0ABR1SPB4</accession>
<keyword evidence="3" id="KW-1185">Reference proteome</keyword>
<feature type="compositionally biased region" description="Polar residues" evidence="1">
    <location>
        <begin position="177"/>
        <end position="191"/>
    </location>
</feature>
<organism evidence="2 3">
    <name type="scientific">Apiospora rasikravindrae</name>
    <dbReference type="NCBI Taxonomy" id="990691"/>
    <lineage>
        <taxon>Eukaryota</taxon>
        <taxon>Fungi</taxon>
        <taxon>Dikarya</taxon>
        <taxon>Ascomycota</taxon>
        <taxon>Pezizomycotina</taxon>
        <taxon>Sordariomycetes</taxon>
        <taxon>Xylariomycetidae</taxon>
        <taxon>Amphisphaeriales</taxon>
        <taxon>Apiosporaceae</taxon>
        <taxon>Apiospora</taxon>
    </lineage>
</organism>
<feature type="region of interest" description="Disordered" evidence="1">
    <location>
        <begin position="133"/>
        <end position="198"/>
    </location>
</feature>
<gene>
    <name evidence="2" type="ORF">PG993_008781</name>
</gene>
<evidence type="ECO:0000256" key="1">
    <source>
        <dbReference type="SAM" id="MobiDB-lite"/>
    </source>
</evidence>